<protein>
    <recommendedName>
        <fullName evidence="3">Thioredoxin domain-containing protein</fullName>
    </recommendedName>
</protein>
<keyword evidence="2" id="KW-1185">Reference proteome</keyword>
<proteinExistence type="predicted"/>
<name>A0A2Z4GGD2_9BACT</name>
<accession>A0A2Z4GGD2</accession>
<dbReference type="SUPFAM" id="SSF52833">
    <property type="entry name" value="Thioredoxin-like"/>
    <property type="match status" value="1"/>
</dbReference>
<evidence type="ECO:0008006" key="3">
    <source>
        <dbReference type="Google" id="ProtNLM"/>
    </source>
</evidence>
<dbReference type="EMBL" id="CP029480">
    <property type="protein sequence ID" value="AWW00297.1"/>
    <property type="molecule type" value="Genomic_DNA"/>
</dbReference>
<evidence type="ECO:0000313" key="2">
    <source>
        <dbReference type="Proteomes" id="UP000249873"/>
    </source>
</evidence>
<dbReference type="InterPro" id="IPR036249">
    <property type="entry name" value="Thioredoxin-like_sf"/>
</dbReference>
<sequence length="230" mass="26645">MKRFNPILIISTIYLMWSCTGNSNTLSQDSDKIEFRKSEAMVDESFMRRWEFLLPQEGSKAKDFTLETDKAETFNLYKELKKGKPVLLINGSYTCDISRQNLPQVNQISKQFESKIKTVLIHTVEAHPKDAVSPYSLEEKIWPSKSNIRDNAEANQPLTYSDRKELTMKWKHEFDIDPEILIDAAKNDYWADYGQAPNMAFLIDADGTILSRQIFFEINHLIAKINEIVL</sequence>
<dbReference type="Gene3D" id="3.40.30.10">
    <property type="entry name" value="Glutaredoxin"/>
    <property type="match status" value="1"/>
</dbReference>
<organism evidence="1 2">
    <name type="scientific">Arcticibacterium luteifluviistationis</name>
    <dbReference type="NCBI Taxonomy" id="1784714"/>
    <lineage>
        <taxon>Bacteria</taxon>
        <taxon>Pseudomonadati</taxon>
        <taxon>Bacteroidota</taxon>
        <taxon>Cytophagia</taxon>
        <taxon>Cytophagales</taxon>
        <taxon>Leadbetterellaceae</taxon>
        <taxon>Arcticibacterium</taxon>
    </lineage>
</organism>
<dbReference type="Proteomes" id="UP000249873">
    <property type="component" value="Chromosome"/>
</dbReference>
<dbReference type="OrthoDB" id="822198at2"/>
<gene>
    <name evidence="1" type="ORF">DJ013_19815</name>
</gene>
<reference evidence="1 2" key="1">
    <citation type="submission" date="2018-05" db="EMBL/GenBank/DDBJ databases">
        <title>Complete genome sequence of Arcticibacterium luteifluviistationis SM1504T, a cytophagaceae bacterium isolated from Arctic surface seawater.</title>
        <authorList>
            <person name="Li Y."/>
            <person name="Qin Q.-L."/>
        </authorList>
    </citation>
    <scope>NUCLEOTIDE SEQUENCE [LARGE SCALE GENOMIC DNA]</scope>
    <source>
        <strain evidence="1 2">SM1504</strain>
    </source>
</reference>
<dbReference type="KEGG" id="als:DJ013_19815"/>
<dbReference type="AlphaFoldDB" id="A0A2Z4GGD2"/>
<evidence type="ECO:0000313" key="1">
    <source>
        <dbReference type="EMBL" id="AWW00297.1"/>
    </source>
</evidence>
<dbReference type="RefSeq" id="WP_111373664.1">
    <property type="nucleotide sequence ID" value="NZ_CP029480.1"/>
</dbReference>